<name>W9AK89_9BACI</name>
<comment type="caution">
    <text evidence="1">The sequence shown here is derived from an EMBL/GenBank/DDBJ whole genome shotgun (WGS) entry which is preliminary data.</text>
</comment>
<sequence>MEKGTQMGGKFEILKDETKTKELRYISFMGNYQRYDFALMNHEEDPDKTVVIHLQKNRFIVVGKEDLDNNRDVEHILHETAMEADEVRAFLKEVL</sequence>
<reference evidence="1" key="1">
    <citation type="submission" date="2014-03" db="EMBL/GenBank/DDBJ databases">
        <title>Draft genome sequencing of Oceanobacillus picturae strain S1 isolated from human gut.</title>
        <authorList>
            <person name="Croce O."/>
            <person name="Lagier J.C."/>
            <person name="Raoult D."/>
        </authorList>
    </citation>
    <scope>NUCLEOTIDE SEQUENCE [LARGE SCALE GENOMIC DNA]</scope>
    <source>
        <strain evidence="1">S1</strain>
    </source>
</reference>
<evidence type="ECO:0008006" key="3">
    <source>
        <dbReference type="Google" id="ProtNLM"/>
    </source>
</evidence>
<dbReference type="Proteomes" id="UP000028863">
    <property type="component" value="Unassembled WGS sequence"/>
</dbReference>
<protein>
    <recommendedName>
        <fullName evidence="3">Cytoplasmic protein</fullName>
    </recommendedName>
</protein>
<dbReference type="InterPro" id="IPR021415">
    <property type="entry name" value="SAV0927-like"/>
</dbReference>
<dbReference type="Pfam" id="PF11256">
    <property type="entry name" value="SAV0927-like"/>
    <property type="match status" value="1"/>
</dbReference>
<accession>W9AK89</accession>
<dbReference type="EMBL" id="CCAX010000001">
    <property type="protein sequence ID" value="CDO03061.1"/>
    <property type="molecule type" value="Genomic_DNA"/>
</dbReference>
<evidence type="ECO:0000313" key="1">
    <source>
        <dbReference type="EMBL" id="CDO03061.1"/>
    </source>
</evidence>
<dbReference type="eggNOG" id="ENOG5032WI0">
    <property type="taxonomic scope" value="Bacteria"/>
</dbReference>
<gene>
    <name evidence="1" type="ORF">BN988_01560</name>
</gene>
<evidence type="ECO:0000313" key="2">
    <source>
        <dbReference type="Proteomes" id="UP000028863"/>
    </source>
</evidence>
<proteinExistence type="predicted"/>
<keyword evidence="2" id="KW-1185">Reference proteome</keyword>
<dbReference type="AlphaFoldDB" id="W9AK89"/>
<organism evidence="1 2">
    <name type="scientific">Oceanobacillus picturae</name>
    <dbReference type="NCBI Taxonomy" id="171693"/>
    <lineage>
        <taxon>Bacteria</taxon>
        <taxon>Bacillati</taxon>
        <taxon>Bacillota</taxon>
        <taxon>Bacilli</taxon>
        <taxon>Bacillales</taxon>
        <taxon>Bacillaceae</taxon>
        <taxon>Oceanobacillus</taxon>
    </lineage>
</organism>
<dbReference type="STRING" id="171693.BN988_01560"/>
<reference evidence="1" key="2">
    <citation type="submission" date="2014-03" db="EMBL/GenBank/DDBJ databases">
        <authorList>
            <person name="Urmite Genomes"/>
        </authorList>
    </citation>
    <scope>NUCLEOTIDE SEQUENCE</scope>
    <source>
        <strain evidence="1">S1</strain>
    </source>
</reference>